<accession>A0A6J7F2M9</accession>
<dbReference type="Pfam" id="PF00590">
    <property type="entry name" value="TP_methylase"/>
    <property type="match status" value="1"/>
</dbReference>
<dbReference type="Gene3D" id="3.40.1010.10">
    <property type="entry name" value="Cobalt-precorrin-4 Transmethylase, Domain 1"/>
    <property type="match status" value="1"/>
</dbReference>
<dbReference type="EMBL" id="CAFBMB010000003">
    <property type="protein sequence ID" value="CAB4887795.1"/>
    <property type="molecule type" value="Genomic_DNA"/>
</dbReference>
<keyword evidence="1" id="KW-0963">Cytoplasm</keyword>
<gene>
    <name evidence="7" type="ORF">UFOPK3516_00075</name>
</gene>
<dbReference type="AlphaFoldDB" id="A0A6J7F2M9"/>
<evidence type="ECO:0000259" key="6">
    <source>
        <dbReference type="Pfam" id="PF00590"/>
    </source>
</evidence>
<dbReference type="NCBIfam" id="TIGR00096">
    <property type="entry name" value="16S rRNA (cytidine(1402)-2'-O)-methyltransferase"/>
    <property type="match status" value="1"/>
</dbReference>
<name>A0A6J7F2M9_9ZZZZ</name>
<dbReference type="InterPro" id="IPR000878">
    <property type="entry name" value="4pyrrol_Mease"/>
</dbReference>
<evidence type="ECO:0000256" key="1">
    <source>
        <dbReference type="ARBA" id="ARBA00022490"/>
    </source>
</evidence>
<sequence>MLRTRPHQSSRREPKRSSCACSGAVCVTPESLARHSLKTGCARVIDCQTESVLILGATPIGNLGDVSERLRAALETVEVIACEDTRTTAHLLSALGMSHRPQLIAMHEHNEIEVAGRIIERARETDVLVLTDAGMPTVSDPGFRVVVAAIAADVVVTALPGPSAVLMALALSGLPTDRFAFDGFLPRKSSDRRALLGDVARETRTMVFFESPHRIAESLADARDVLGADRAAAVCRELTKMHEEIRRGTLAELAEWAIPGVRGEIVLVIAGAAPATVSLEAALGQVGELVTSGLRLKEACAQVAAETGHSSRELYQARLEQK</sequence>
<dbReference type="SUPFAM" id="SSF53790">
    <property type="entry name" value="Tetrapyrrole methylase"/>
    <property type="match status" value="1"/>
</dbReference>
<dbReference type="InterPro" id="IPR008189">
    <property type="entry name" value="rRNA_ssu_MeTfrase_I"/>
</dbReference>
<dbReference type="FunFam" id="3.30.950.10:FF:000002">
    <property type="entry name" value="Ribosomal RNA small subunit methyltransferase I"/>
    <property type="match status" value="1"/>
</dbReference>
<reference evidence="7" key="1">
    <citation type="submission" date="2020-05" db="EMBL/GenBank/DDBJ databases">
        <authorList>
            <person name="Chiriac C."/>
            <person name="Salcher M."/>
            <person name="Ghai R."/>
            <person name="Kavagutti S V."/>
        </authorList>
    </citation>
    <scope>NUCLEOTIDE SEQUENCE</scope>
</reference>
<evidence type="ECO:0000256" key="4">
    <source>
        <dbReference type="ARBA" id="ARBA00022679"/>
    </source>
</evidence>
<keyword evidence="3" id="KW-0489">Methyltransferase</keyword>
<keyword evidence="2" id="KW-0698">rRNA processing</keyword>
<dbReference type="PANTHER" id="PTHR46111">
    <property type="entry name" value="RIBOSOMAL RNA SMALL SUBUNIT METHYLTRANSFERASE I"/>
    <property type="match status" value="1"/>
</dbReference>
<dbReference type="Gene3D" id="3.30.950.10">
    <property type="entry name" value="Methyltransferase, Cobalt-precorrin-4 Transmethylase, Domain 2"/>
    <property type="match status" value="1"/>
</dbReference>
<keyword evidence="5" id="KW-0949">S-adenosyl-L-methionine</keyword>
<dbReference type="HAMAP" id="MF_01877">
    <property type="entry name" value="16SrRNA_methyltr_I"/>
    <property type="match status" value="1"/>
</dbReference>
<dbReference type="CDD" id="cd11648">
    <property type="entry name" value="RsmI"/>
    <property type="match status" value="1"/>
</dbReference>
<proteinExistence type="inferred from homology"/>
<evidence type="ECO:0000256" key="3">
    <source>
        <dbReference type="ARBA" id="ARBA00022603"/>
    </source>
</evidence>
<dbReference type="GO" id="GO:0006364">
    <property type="term" value="P:rRNA processing"/>
    <property type="evidence" value="ECO:0007669"/>
    <property type="project" value="UniProtKB-KW"/>
</dbReference>
<dbReference type="InterPro" id="IPR014777">
    <property type="entry name" value="4pyrrole_Mease_sub1"/>
</dbReference>
<dbReference type="GO" id="GO:0032259">
    <property type="term" value="P:methylation"/>
    <property type="evidence" value="ECO:0007669"/>
    <property type="project" value="UniProtKB-KW"/>
</dbReference>
<evidence type="ECO:0000256" key="5">
    <source>
        <dbReference type="ARBA" id="ARBA00022691"/>
    </source>
</evidence>
<dbReference type="InterPro" id="IPR035996">
    <property type="entry name" value="4pyrrol_Methylase_sf"/>
</dbReference>
<evidence type="ECO:0000313" key="7">
    <source>
        <dbReference type="EMBL" id="CAB4887795.1"/>
    </source>
</evidence>
<dbReference type="InterPro" id="IPR014776">
    <property type="entry name" value="4pyrrole_Mease_sub2"/>
</dbReference>
<feature type="domain" description="Tetrapyrrole methylase" evidence="6">
    <location>
        <begin position="58"/>
        <end position="254"/>
    </location>
</feature>
<protein>
    <submittedName>
        <fullName evidence="7">Unannotated protein</fullName>
    </submittedName>
</protein>
<dbReference type="GO" id="GO:0008168">
    <property type="term" value="F:methyltransferase activity"/>
    <property type="evidence" value="ECO:0007669"/>
    <property type="project" value="UniProtKB-KW"/>
</dbReference>
<organism evidence="7">
    <name type="scientific">freshwater metagenome</name>
    <dbReference type="NCBI Taxonomy" id="449393"/>
    <lineage>
        <taxon>unclassified sequences</taxon>
        <taxon>metagenomes</taxon>
        <taxon>ecological metagenomes</taxon>
    </lineage>
</organism>
<keyword evidence="4" id="KW-0808">Transferase</keyword>
<dbReference type="PANTHER" id="PTHR46111:SF1">
    <property type="entry name" value="RIBOSOMAL RNA SMALL SUBUNIT METHYLTRANSFERASE I"/>
    <property type="match status" value="1"/>
</dbReference>
<evidence type="ECO:0000256" key="2">
    <source>
        <dbReference type="ARBA" id="ARBA00022552"/>
    </source>
</evidence>
<dbReference type="PIRSF" id="PIRSF005917">
    <property type="entry name" value="MTase_YraL"/>
    <property type="match status" value="1"/>
</dbReference>